<dbReference type="Proteomes" id="UP000423065">
    <property type="component" value="Segment"/>
</dbReference>
<proteinExistence type="predicted"/>
<gene>
    <name evidence="1" type="primary">117</name>
    <name evidence="1" type="ORF">SEA_STORMAGEDDON_117</name>
</gene>
<name>A0A649VR46_9CAUD</name>
<dbReference type="EMBL" id="MN586040">
    <property type="protein sequence ID" value="QGJ94977.1"/>
    <property type="molecule type" value="Genomic_DNA"/>
</dbReference>
<dbReference type="GeneID" id="64766824"/>
<protein>
    <submittedName>
        <fullName evidence="1">Uncharacterized protein</fullName>
    </submittedName>
</protein>
<evidence type="ECO:0000313" key="1">
    <source>
        <dbReference type="EMBL" id="QGJ94977.1"/>
    </source>
</evidence>
<evidence type="ECO:0000313" key="2">
    <source>
        <dbReference type="Proteomes" id="UP000423065"/>
    </source>
</evidence>
<reference evidence="1 2" key="1">
    <citation type="submission" date="2019-10" db="EMBL/GenBank/DDBJ databases">
        <authorList>
            <person name="Garlena R.A."/>
            <person name="Russell D.A."/>
            <person name="Pope W.H."/>
            <person name="Jacobs-Sera D."/>
            <person name="Hatfull G.F."/>
        </authorList>
    </citation>
    <scope>NUCLEOTIDE SEQUENCE [LARGE SCALE GENOMIC DNA]</scope>
</reference>
<organism evidence="1 2">
    <name type="scientific">Gordonia phage Stormageddon</name>
    <dbReference type="NCBI Taxonomy" id="2656541"/>
    <lineage>
        <taxon>Viruses</taxon>
        <taxon>Duplodnaviria</taxon>
        <taxon>Heunggongvirae</taxon>
        <taxon>Uroviricota</taxon>
        <taxon>Caudoviricetes</taxon>
        <taxon>Stormageddonvirus</taxon>
        <taxon>Stormageddonvirus Stormageddon</taxon>
    </lineage>
</organism>
<sequence length="138" mass="15446">MTEPRYIWLGYEAESVDGMAPASLKVAFDDADVASAWKTDVPRAPYQSKSLQRIEISSPTTDAEFARARLKIAREVVAEWMTHHGKTAVRLFDLDVEIDNLDVDERARQIMAECGLDHSALPAIKGTLRTLKEWGDIS</sequence>
<accession>A0A649VR46</accession>
<dbReference type="RefSeq" id="YP_010059592.1">
    <property type="nucleotide sequence ID" value="NC_054726.1"/>
</dbReference>
<keyword evidence="2" id="KW-1185">Reference proteome</keyword>
<dbReference type="KEGG" id="vg:64766824"/>